<keyword evidence="2" id="KW-1185">Reference proteome</keyword>
<proteinExistence type="predicted"/>
<evidence type="ECO:0000313" key="2">
    <source>
        <dbReference type="Proteomes" id="UP000799441"/>
    </source>
</evidence>
<dbReference type="AlphaFoldDB" id="A0A9P4QCA2"/>
<comment type="caution">
    <text evidence="1">The sequence shown here is derived from an EMBL/GenBank/DDBJ whole genome shotgun (WGS) entry which is preliminary data.</text>
</comment>
<sequence>MNDAYKGTSTPDSELPIYHAKAHNVPHTNQDPPTYNGPHQERMVYAAAQRVYVQWLYQDKIFIQQRDESRKDSQDLDTLFKCYVFGEKIQDVVFQNTVIDSIFACVHEEEGDGTRWYPTDADTLYEGTPQGSPLKMLIVDMFIYHGHQDWIKAEQNADFLVDLAKTFLELRPKPSDSPAVSRTTSSVYHKTAQEVVA</sequence>
<name>A0A9P4QCA2_9PEZI</name>
<reference evidence="1" key="1">
    <citation type="journal article" date="2020" name="Stud. Mycol.">
        <title>101 Dothideomycetes genomes: a test case for predicting lifestyles and emergence of pathogens.</title>
        <authorList>
            <person name="Haridas S."/>
            <person name="Albert R."/>
            <person name="Binder M."/>
            <person name="Bloem J."/>
            <person name="Labutti K."/>
            <person name="Salamov A."/>
            <person name="Andreopoulos B."/>
            <person name="Baker S."/>
            <person name="Barry K."/>
            <person name="Bills G."/>
            <person name="Bluhm B."/>
            <person name="Cannon C."/>
            <person name="Castanera R."/>
            <person name="Culley D."/>
            <person name="Daum C."/>
            <person name="Ezra D."/>
            <person name="Gonzalez J."/>
            <person name="Henrissat B."/>
            <person name="Kuo A."/>
            <person name="Liang C."/>
            <person name="Lipzen A."/>
            <person name="Lutzoni F."/>
            <person name="Magnuson J."/>
            <person name="Mondo S."/>
            <person name="Nolan M."/>
            <person name="Ohm R."/>
            <person name="Pangilinan J."/>
            <person name="Park H.-J."/>
            <person name="Ramirez L."/>
            <person name="Alfaro M."/>
            <person name="Sun H."/>
            <person name="Tritt A."/>
            <person name="Yoshinaga Y."/>
            <person name="Zwiers L.-H."/>
            <person name="Turgeon B."/>
            <person name="Goodwin S."/>
            <person name="Spatafora J."/>
            <person name="Crous P."/>
            <person name="Grigoriev I."/>
        </authorList>
    </citation>
    <scope>NUCLEOTIDE SEQUENCE</scope>
    <source>
        <strain evidence="1">CBS 116435</strain>
    </source>
</reference>
<dbReference type="EMBL" id="MU003776">
    <property type="protein sequence ID" value="KAF2723560.1"/>
    <property type="molecule type" value="Genomic_DNA"/>
</dbReference>
<organism evidence="1 2">
    <name type="scientific">Polychaeton citri CBS 116435</name>
    <dbReference type="NCBI Taxonomy" id="1314669"/>
    <lineage>
        <taxon>Eukaryota</taxon>
        <taxon>Fungi</taxon>
        <taxon>Dikarya</taxon>
        <taxon>Ascomycota</taxon>
        <taxon>Pezizomycotina</taxon>
        <taxon>Dothideomycetes</taxon>
        <taxon>Dothideomycetidae</taxon>
        <taxon>Capnodiales</taxon>
        <taxon>Capnodiaceae</taxon>
        <taxon>Polychaeton</taxon>
    </lineage>
</organism>
<protein>
    <submittedName>
        <fullName evidence="1">Uncharacterized protein</fullName>
    </submittedName>
</protein>
<gene>
    <name evidence="1" type="ORF">K431DRAFT_301804</name>
</gene>
<accession>A0A9P4QCA2</accession>
<dbReference type="Proteomes" id="UP000799441">
    <property type="component" value="Unassembled WGS sequence"/>
</dbReference>
<evidence type="ECO:0000313" key="1">
    <source>
        <dbReference type="EMBL" id="KAF2723560.1"/>
    </source>
</evidence>
<dbReference type="OrthoDB" id="1022638at2759"/>